<dbReference type="PANTHER" id="PTHR34217">
    <property type="entry name" value="METAL-DEPENDENT CARBOXYPEPTIDASE"/>
    <property type="match status" value="1"/>
</dbReference>
<name>D2MNG6_9FIRM</name>
<dbReference type="OrthoDB" id="9772308at2"/>
<keyword evidence="1" id="KW-0645">Protease</keyword>
<dbReference type="PANTHER" id="PTHR34217:SF1">
    <property type="entry name" value="CARBOXYPEPTIDASE 1"/>
    <property type="match status" value="1"/>
</dbReference>
<dbReference type="Proteomes" id="UP000005017">
    <property type="component" value="Unassembled WGS sequence"/>
</dbReference>
<dbReference type="PIRSF" id="PIRSF006615">
    <property type="entry name" value="Zn_crbxpep_Taq"/>
    <property type="match status" value="1"/>
</dbReference>
<dbReference type="Gene3D" id="1.10.1370.30">
    <property type="match status" value="1"/>
</dbReference>
<dbReference type="AlphaFoldDB" id="D2MNG6"/>
<dbReference type="GO" id="GO:0006508">
    <property type="term" value="P:proteolysis"/>
    <property type="evidence" value="ECO:0007669"/>
    <property type="project" value="UniProtKB-UniRule"/>
</dbReference>
<evidence type="ECO:0000313" key="4">
    <source>
        <dbReference type="EMBL" id="EFC05988.1"/>
    </source>
</evidence>
<feature type="binding site" evidence="2">
    <location>
        <position position="262"/>
    </location>
    <ligand>
        <name>Zn(2+)</name>
        <dbReference type="ChEBI" id="CHEBI:29105"/>
        <note>catalytic</note>
    </ligand>
</feature>
<keyword evidence="1 4" id="KW-0121">Carboxypeptidase</keyword>
<dbReference type="InterPro" id="IPR001333">
    <property type="entry name" value="Peptidase_M32_Taq"/>
</dbReference>
<comment type="catalytic activity">
    <reaction evidence="1">
        <text>Release of a C-terminal amino acid with broad specificity, except for -Pro.</text>
        <dbReference type="EC" id="3.4.17.19"/>
    </reaction>
</comment>
<reference evidence="5" key="1">
    <citation type="submission" date="2009-12" db="EMBL/GenBank/DDBJ databases">
        <title>Sequence of Clostridiales genomosp. BVAB3 str. UPII9-5.</title>
        <authorList>
            <person name="Madupu R."/>
            <person name="Durkin A.S."/>
            <person name="Torralba M."/>
            <person name="Methe B."/>
            <person name="Sutton G.G."/>
            <person name="Strausberg R.L."/>
            <person name="Nelson K.E."/>
        </authorList>
    </citation>
    <scope>NUCLEOTIDE SEQUENCE [LARGE SCALE GENOMIC DNA]</scope>
    <source>
        <strain evidence="5">W1219</strain>
    </source>
</reference>
<evidence type="ECO:0000313" key="5">
    <source>
        <dbReference type="Proteomes" id="UP000005017"/>
    </source>
</evidence>
<feature type="binding site" evidence="2">
    <location>
        <position position="266"/>
    </location>
    <ligand>
        <name>Zn(2+)</name>
        <dbReference type="ChEBI" id="CHEBI:29105"/>
        <note>catalytic</note>
    </ligand>
</feature>
<comment type="function">
    <text evidence="1">Broad specificity carboxypetidase that releases amino acids sequentially from the C-terminus, including neutral, aromatic, polar and basic residues.</text>
</comment>
<dbReference type="CDD" id="cd06460">
    <property type="entry name" value="M32_Taq"/>
    <property type="match status" value="1"/>
</dbReference>
<evidence type="ECO:0000256" key="3">
    <source>
        <dbReference type="PIRSR" id="PIRSR006615-2"/>
    </source>
</evidence>
<keyword evidence="1 4" id="KW-0378">Hydrolase</keyword>
<proteinExistence type="inferred from homology"/>
<dbReference type="GO" id="GO:0046872">
    <property type="term" value="F:metal ion binding"/>
    <property type="evidence" value="ECO:0007669"/>
    <property type="project" value="UniProtKB-KW"/>
</dbReference>
<keyword evidence="1" id="KW-0482">Metalloprotease</keyword>
<feature type="binding site" evidence="2">
    <location>
        <position position="292"/>
    </location>
    <ligand>
        <name>Zn(2+)</name>
        <dbReference type="ChEBI" id="CHEBI:29105"/>
        <note>catalytic</note>
    </ligand>
</feature>
<dbReference type="SUPFAM" id="SSF55486">
    <property type="entry name" value="Metalloproteases ('zincins'), catalytic domain"/>
    <property type="match status" value="1"/>
</dbReference>
<sequence length="498" mass="58749">MTKEELLKNYQDWRFSCSAYEMALAIIGIDKQTVAPSAGASYRDSRTAYLAGVAFEKRNDPKMKEIMEALLKEDLDETFRKEVEMELKEIKKYQSVPQDFYVAHYERSDASYDAWLKAKKEENFEKFKPYIQGIIEDQKTLISYRDSQKEVYHQLLNDHENEVSIEFYDEFFATIKKELVPLIQKLQAAKQPDTSFLEKEYPIAKQKEFMEEVLKYIHYTKDWGYQNESEHPFTTGICENDLRTTTKYLINNPVSSVLSTVHECGHAYFEHNVHPKFDGTILAKNIKMGIHESQSRLLENYLGRSEAFWQYLYPKFQEIFPEQLKEVPLKQFIWAINRVKPSLVRTEADEVTYPLHILIRYELEKEIFSNRLNVDELEQAWNAKYQEYLGIHADKPSEGILQDVHWSGDGYGYFPTYALGSAISAQIFHTMEQQIDVTEALRTGHFEIIMNWLKENVHQYGASLSFQEILEKCTGERFNIQYYIDYLKIKFNHLYDLD</sequence>
<dbReference type="EC" id="3.4.17.19" evidence="1"/>
<comment type="caution">
    <text evidence="4">The sequence shown here is derived from an EMBL/GenBank/DDBJ whole genome shotgun (WGS) entry which is preliminary data.</text>
</comment>
<dbReference type="GO" id="GO:0004181">
    <property type="term" value="F:metallocarboxypeptidase activity"/>
    <property type="evidence" value="ECO:0007669"/>
    <property type="project" value="UniProtKB-UniRule"/>
</dbReference>
<dbReference type="PRINTS" id="PR00998">
    <property type="entry name" value="CRBOXYPTASET"/>
</dbReference>
<dbReference type="PROSITE" id="PS52034">
    <property type="entry name" value="PEPTIDASE_M32"/>
    <property type="match status" value="1"/>
</dbReference>
<organism evidence="4 5">
    <name type="scientific">Bulleidia extructa W1219</name>
    <dbReference type="NCBI Taxonomy" id="679192"/>
    <lineage>
        <taxon>Bacteria</taxon>
        <taxon>Bacillati</taxon>
        <taxon>Bacillota</taxon>
        <taxon>Erysipelotrichia</taxon>
        <taxon>Erysipelotrichales</taxon>
        <taxon>Erysipelotrichaceae</taxon>
        <taxon>Bulleidia</taxon>
    </lineage>
</organism>
<dbReference type="eggNOG" id="COG2317">
    <property type="taxonomic scope" value="Bacteria"/>
</dbReference>
<dbReference type="RefSeq" id="WP_006626937.1">
    <property type="nucleotide sequence ID" value="NZ_ADFR01000003.1"/>
</dbReference>
<keyword evidence="5" id="KW-1185">Reference proteome</keyword>
<evidence type="ECO:0000256" key="1">
    <source>
        <dbReference type="PIRNR" id="PIRNR006615"/>
    </source>
</evidence>
<evidence type="ECO:0000256" key="2">
    <source>
        <dbReference type="PIRSR" id="PIRSR006615-1"/>
    </source>
</evidence>
<comment type="similarity">
    <text evidence="1">Belongs to the peptidase M32 family.</text>
</comment>
<dbReference type="EMBL" id="ADFR01000003">
    <property type="protein sequence ID" value="EFC05988.1"/>
    <property type="molecule type" value="Genomic_DNA"/>
</dbReference>
<gene>
    <name evidence="4" type="ORF">HMPREF9013_0191</name>
</gene>
<dbReference type="Pfam" id="PF02074">
    <property type="entry name" value="Peptidase_M32"/>
    <property type="match status" value="1"/>
</dbReference>
<comment type="cofactor">
    <cofactor evidence="2">
        <name>Zn(2+)</name>
        <dbReference type="ChEBI" id="CHEBI:29105"/>
    </cofactor>
    <text evidence="2">Binds 1 zinc ion per subunit.</text>
</comment>
<accession>D2MNG6</accession>
<keyword evidence="2" id="KW-0862">Zinc</keyword>
<protein>
    <recommendedName>
        <fullName evidence="1">Metal-dependent carboxypeptidase</fullName>
        <ecNumber evidence="1">3.4.17.19</ecNumber>
    </recommendedName>
</protein>
<feature type="active site" description="Proton donor/acceptor" evidence="3">
    <location>
        <position position="263"/>
    </location>
</feature>
<dbReference type="STRING" id="679192.HMPREF9013_0191"/>
<keyword evidence="1 2" id="KW-0479">Metal-binding</keyword>